<evidence type="ECO:0000313" key="1">
    <source>
        <dbReference type="EMBL" id="KAI7728586.1"/>
    </source>
</evidence>
<reference evidence="1" key="1">
    <citation type="submission" date="2022-06" db="EMBL/GenBank/DDBJ databases">
        <title>Uncovering the hologenomic basis of an extraordinary plant invasion.</title>
        <authorList>
            <person name="Bieker V.C."/>
            <person name="Martin M.D."/>
            <person name="Gilbert T."/>
            <person name="Hodgins K."/>
            <person name="Battlay P."/>
            <person name="Petersen B."/>
            <person name="Wilson J."/>
        </authorList>
    </citation>
    <scope>NUCLEOTIDE SEQUENCE</scope>
    <source>
        <strain evidence="1">AA19_3_7</strain>
        <tissue evidence="1">Leaf</tissue>
    </source>
</reference>
<dbReference type="Proteomes" id="UP001206925">
    <property type="component" value="Unassembled WGS sequence"/>
</dbReference>
<keyword evidence="2" id="KW-1185">Reference proteome</keyword>
<comment type="caution">
    <text evidence="1">The sequence shown here is derived from an EMBL/GenBank/DDBJ whole genome shotgun (WGS) entry which is preliminary data.</text>
</comment>
<sequence>MNRHQTFLKSMIKKKNYSVHSVIVNSLAHTSYLHSILNPHMCL</sequence>
<dbReference type="EMBL" id="JAMZMK010011193">
    <property type="protein sequence ID" value="KAI7728586.1"/>
    <property type="molecule type" value="Genomic_DNA"/>
</dbReference>
<protein>
    <submittedName>
        <fullName evidence="1">Uncharacterized protein</fullName>
    </submittedName>
</protein>
<proteinExistence type="predicted"/>
<evidence type="ECO:0000313" key="2">
    <source>
        <dbReference type="Proteomes" id="UP001206925"/>
    </source>
</evidence>
<name>A0AAD5BUC4_AMBAR</name>
<dbReference type="AlphaFoldDB" id="A0AAD5BUC4"/>
<organism evidence="1 2">
    <name type="scientific">Ambrosia artemisiifolia</name>
    <name type="common">Common ragweed</name>
    <dbReference type="NCBI Taxonomy" id="4212"/>
    <lineage>
        <taxon>Eukaryota</taxon>
        <taxon>Viridiplantae</taxon>
        <taxon>Streptophyta</taxon>
        <taxon>Embryophyta</taxon>
        <taxon>Tracheophyta</taxon>
        <taxon>Spermatophyta</taxon>
        <taxon>Magnoliopsida</taxon>
        <taxon>eudicotyledons</taxon>
        <taxon>Gunneridae</taxon>
        <taxon>Pentapetalae</taxon>
        <taxon>asterids</taxon>
        <taxon>campanulids</taxon>
        <taxon>Asterales</taxon>
        <taxon>Asteraceae</taxon>
        <taxon>Asteroideae</taxon>
        <taxon>Heliantheae alliance</taxon>
        <taxon>Heliantheae</taxon>
        <taxon>Ambrosia</taxon>
    </lineage>
</organism>
<accession>A0AAD5BUC4</accession>
<gene>
    <name evidence="1" type="ORF">M8C21_001104</name>
</gene>